<dbReference type="PROSITE" id="PS01031">
    <property type="entry name" value="SHSP"/>
    <property type="match status" value="1"/>
</dbReference>
<evidence type="ECO:0000313" key="6">
    <source>
        <dbReference type="Proteomes" id="UP000526501"/>
    </source>
</evidence>
<dbReference type="GO" id="GO:0009408">
    <property type="term" value="P:response to heat"/>
    <property type="evidence" value="ECO:0007669"/>
    <property type="project" value="InterPro"/>
</dbReference>
<feature type="domain" description="SHSP" evidence="4">
    <location>
        <begin position="33"/>
        <end position="135"/>
    </location>
</feature>
<sequence length="135" mass="15059">MKRTSWPSDPFFEMDRLFNRAFGAADFWPGSFVNAGHRDFPLDVHGDDNHYYVTAELPGVAKNELDLKVENSVLSITVNKTNKGEDASSESVMTRSITVGDDIDVEGVTAKLENGILYVSLPKAEERRPRKIQIG</sequence>
<dbReference type="CDD" id="cd06464">
    <property type="entry name" value="ACD_sHsps-like"/>
    <property type="match status" value="1"/>
</dbReference>
<keyword evidence="1" id="KW-0346">Stress response</keyword>
<proteinExistence type="inferred from homology"/>
<dbReference type="InterPro" id="IPR002068">
    <property type="entry name" value="A-crystallin/Hsp20_dom"/>
</dbReference>
<dbReference type="InterPro" id="IPR044587">
    <property type="entry name" value="HSP21-like"/>
</dbReference>
<dbReference type="Pfam" id="PF00011">
    <property type="entry name" value="HSP20"/>
    <property type="match status" value="1"/>
</dbReference>
<dbReference type="AlphaFoldDB" id="A0A7X1B335"/>
<evidence type="ECO:0000256" key="2">
    <source>
        <dbReference type="PROSITE-ProRule" id="PRU00285"/>
    </source>
</evidence>
<dbReference type="RefSeq" id="WP_185658643.1">
    <property type="nucleotide sequence ID" value="NZ_CAWPOO010000001.1"/>
</dbReference>
<dbReference type="InterPro" id="IPR008978">
    <property type="entry name" value="HSP20-like_chaperone"/>
</dbReference>
<keyword evidence="6" id="KW-1185">Reference proteome</keyword>
<organism evidence="5 6">
    <name type="scientific">Pelagicoccus albus</name>
    <dbReference type="NCBI Taxonomy" id="415222"/>
    <lineage>
        <taxon>Bacteria</taxon>
        <taxon>Pseudomonadati</taxon>
        <taxon>Verrucomicrobiota</taxon>
        <taxon>Opitutia</taxon>
        <taxon>Puniceicoccales</taxon>
        <taxon>Pelagicoccaceae</taxon>
        <taxon>Pelagicoccus</taxon>
    </lineage>
</organism>
<evidence type="ECO:0000256" key="3">
    <source>
        <dbReference type="RuleBase" id="RU003616"/>
    </source>
</evidence>
<accession>A0A7X1B335</accession>
<dbReference type="Proteomes" id="UP000526501">
    <property type="component" value="Unassembled WGS sequence"/>
</dbReference>
<dbReference type="SUPFAM" id="SSF49764">
    <property type="entry name" value="HSP20-like chaperones"/>
    <property type="match status" value="1"/>
</dbReference>
<evidence type="ECO:0000256" key="1">
    <source>
        <dbReference type="ARBA" id="ARBA00023016"/>
    </source>
</evidence>
<reference evidence="5 6" key="1">
    <citation type="submission" date="2020-07" db="EMBL/GenBank/DDBJ databases">
        <authorList>
            <person name="Feng X."/>
        </authorList>
    </citation>
    <scope>NUCLEOTIDE SEQUENCE [LARGE SCALE GENOMIC DNA]</scope>
    <source>
        <strain evidence="5 6">JCM23202</strain>
    </source>
</reference>
<dbReference type="EMBL" id="JACHVC010000001">
    <property type="protein sequence ID" value="MBC2604756.1"/>
    <property type="molecule type" value="Genomic_DNA"/>
</dbReference>
<evidence type="ECO:0000259" key="4">
    <source>
        <dbReference type="PROSITE" id="PS01031"/>
    </source>
</evidence>
<evidence type="ECO:0000313" key="5">
    <source>
        <dbReference type="EMBL" id="MBC2604756.1"/>
    </source>
</evidence>
<dbReference type="PANTHER" id="PTHR46733">
    <property type="entry name" value="26.5 KDA HEAT SHOCK PROTEIN, MITOCHONDRIAL"/>
    <property type="match status" value="1"/>
</dbReference>
<dbReference type="PANTHER" id="PTHR46733:SF4">
    <property type="entry name" value="HEAT SHOCK PROTEIN 21, CHLOROPLASTIC"/>
    <property type="match status" value="1"/>
</dbReference>
<gene>
    <name evidence="5" type="ORF">H5P27_01665</name>
</gene>
<comment type="similarity">
    <text evidence="2 3">Belongs to the small heat shock protein (HSP20) family.</text>
</comment>
<protein>
    <submittedName>
        <fullName evidence="5">Hsp20/alpha crystallin family protein</fullName>
    </submittedName>
</protein>
<name>A0A7X1B335_9BACT</name>
<comment type="caution">
    <text evidence="5">The sequence shown here is derived from an EMBL/GenBank/DDBJ whole genome shotgun (WGS) entry which is preliminary data.</text>
</comment>
<dbReference type="Gene3D" id="2.60.40.790">
    <property type="match status" value="1"/>
</dbReference>